<proteinExistence type="inferred from homology"/>
<evidence type="ECO:0000256" key="2">
    <source>
        <dbReference type="ARBA" id="ARBA00023235"/>
    </source>
</evidence>
<dbReference type="InterPro" id="IPR000748">
    <property type="entry name" value="PsdUridine_synth_RsuA/RluB/E/F"/>
</dbReference>
<dbReference type="SUPFAM" id="SSF55120">
    <property type="entry name" value="Pseudouridine synthase"/>
    <property type="match status" value="1"/>
</dbReference>
<dbReference type="Gene3D" id="3.30.70.1560">
    <property type="entry name" value="Alpha-L RNA-binding motif"/>
    <property type="match status" value="1"/>
</dbReference>
<evidence type="ECO:0000256" key="1">
    <source>
        <dbReference type="ARBA" id="ARBA00008348"/>
    </source>
</evidence>
<gene>
    <name evidence="6" type="ORF">ACKQTC_04770</name>
</gene>
<evidence type="ECO:0000313" key="6">
    <source>
        <dbReference type="EMBL" id="MFM9413676.1"/>
    </source>
</evidence>
<dbReference type="InterPro" id="IPR036986">
    <property type="entry name" value="S4_RNA-bd_sf"/>
</dbReference>
<name>A0ABW9GYN3_9FIRM</name>
<comment type="caution">
    <text evidence="6">The sequence shown here is derived from an EMBL/GenBank/DDBJ whole genome shotgun (WGS) entry which is preliminary data.</text>
</comment>
<dbReference type="InterPro" id="IPR020103">
    <property type="entry name" value="PsdUridine_synth_cat_dom_sf"/>
</dbReference>
<keyword evidence="3" id="KW-0694">RNA-binding</keyword>
<dbReference type="InterPro" id="IPR042092">
    <property type="entry name" value="PsdUridine_s_RsuA/RluB/E/F_cat"/>
</dbReference>
<reference evidence="6 7" key="1">
    <citation type="journal article" date="2016" name="Int. J. Syst. Evol. Microbiol.">
        <title>Peptococcus simiae sp. nov., isolated from rhesus macaque faeces and emended description of the genus Peptococcus.</title>
        <authorList>
            <person name="Shkoporov A.N."/>
            <person name="Efimov B.A."/>
            <person name="Kondova I."/>
            <person name="Ouwerling B."/>
            <person name="Chaplin A.V."/>
            <person name="Shcherbakova V.A."/>
            <person name="Langermans J.A.M."/>
        </authorList>
    </citation>
    <scope>NUCLEOTIDE SEQUENCE [LARGE SCALE GENOMIC DNA]</scope>
    <source>
        <strain evidence="6 7">M108</strain>
    </source>
</reference>
<protein>
    <recommendedName>
        <fullName evidence="4">Pseudouridine synthase</fullName>
        <ecNumber evidence="4">5.4.99.-</ecNumber>
    </recommendedName>
</protein>
<dbReference type="GO" id="GO:0016853">
    <property type="term" value="F:isomerase activity"/>
    <property type="evidence" value="ECO:0007669"/>
    <property type="project" value="UniProtKB-KW"/>
</dbReference>
<organism evidence="6 7">
    <name type="scientific">Peptococcus simiae</name>
    <dbReference type="NCBI Taxonomy" id="1643805"/>
    <lineage>
        <taxon>Bacteria</taxon>
        <taxon>Bacillati</taxon>
        <taxon>Bacillota</taxon>
        <taxon>Clostridia</taxon>
        <taxon>Eubacteriales</taxon>
        <taxon>Peptococcaceae</taxon>
        <taxon>Peptococcus</taxon>
    </lineage>
</organism>
<dbReference type="InterPro" id="IPR018496">
    <property type="entry name" value="PsdUridine_synth_RsuA/RluB_CS"/>
</dbReference>
<dbReference type="EC" id="5.4.99.-" evidence="4"/>
<dbReference type="InterPro" id="IPR006145">
    <property type="entry name" value="PsdUridine_synth_RsuA/RluA"/>
</dbReference>
<dbReference type="PROSITE" id="PS01149">
    <property type="entry name" value="PSI_RSU"/>
    <property type="match status" value="1"/>
</dbReference>
<dbReference type="SUPFAM" id="SSF55174">
    <property type="entry name" value="Alpha-L RNA-binding motif"/>
    <property type="match status" value="1"/>
</dbReference>
<evidence type="ECO:0000256" key="3">
    <source>
        <dbReference type="PROSITE-ProRule" id="PRU00182"/>
    </source>
</evidence>
<keyword evidence="7" id="KW-1185">Reference proteome</keyword>
<dbReference type="EMBL" id="JBJUVG010000005">
    <property type="protein sequence ID" value="MFM9413676.1"/>
    <property type="molecule type" value="Genomic_DNA"/>
</dbReference>
<dbReference type="InterPro" id="IPR050343">
    <property type="entry name" value="RsuA_PseudoU_synthase"/>
</dbReference>
<sequence>MEKTRLQKWMATCGVASRRHSEAIIAQGRVTVNGQVVREQGLQIDLEKDRVAVDGRVLEAPTSYAYYLYDKPEGLITTAHDPQGRPTIFDALPELRQQVVPVGRLDRDTSGLLILTNDGELTYRLTHPSYCVNKRYEVTVKGFISDKALRQLAKGIDLEDGRTAPAEVQLIHRSQRKSKIALTIHEGRKRQVRRMCQAVGHPVLALRRTEVAGLGLSKIAEGEVRPLTAQEVQQLYQAVNMSLTARSKRRK</sequence>
<dbReference type="Proteomes" id="UP001631949">
    <property type="component" value="Unassembled WGS sequence"/>
</dbReference>
<dbReference type="Gene3D" id="3.30.70.580">
    <property type="entry name" value="Pseudouridine synthase I, catalytic domain, N-terminal subdomain"/>
    <property type="match status" value="1"/>
</dbReference>
<dbReference type="PROSITE" id="PS50889">
    <property type="entry name" value="S4"/>
    <property type="match status" value="1"/>
</dbReference>
<keyword evidence="2 4" id="KW-0413">Isomerase</keyword>
<accession>A0ABW9GYN3</accession>
<evidence type="ECO:0000259" key="5">
    <source>
        <dbReference type="SMART" id="SM00363"/>
    </source>
</evidence>
<evidence type="ECO:0000256" key="4">
    <source>
        <dbReference type="RuleBase" id="RU003887"/>
    </source>
</evidence>
<evidence type="ECO:0000313" key="7">
    <source>
        <dbReference type="Proteomes" id="UP001631949"/>
    </source>
</evidence>
<comment type="similarity">
    <text evidence="1 4">Belongs to the pseudouridine synthase RsuA family.</text>
</comment>
<dbReference type="CDD" id="cd02870">
    <property type="entry name" value="PseudoU_synth_RsuA_like"/>
    <property type="match status" value="1"/>
</dbReference>
<dbReference type="Gene3D" id="3.10.290.10">
    <property type="entry name" value="RNA-binding S4 domain"/>
    <property type="match status" value="1"/>
</dbReference>
<dbReference type="Pfam" id="PF01479">
    <property type="entry name" value="S4"/>
    <property type="match status" value="1"/>
</dbReference>
<dbReference type="SMART" id="SM00363">
    <property type="entry name" value="S4"/>
    <property type="match status" value="1"/>
</dbReference>
<dbReference type="InterPro" id="IPR020094">
    <property type="entry name" value="TruA/RsuA/RluB/E/F_N"/>
</dbReference>
<dbReference type="RefSeq" id="WP_408977293.1">
    <property type="nucleotide sequence ID" value="NZ_JBJUVG010000005.1"/>
</dbReference>
<feature type="domain" description="RNA-binding S4" evidence="5">
    <location>
        <begin position="4"/>
        <end position="62"/>
    </location>
</feature>
<dbReference type="PANTHER" id="PTHR47683:SF2">
    <property type="entry name" value="RNA-BINDING S4 DOMAIN-CONTAINING PROTEIN"/>
    <property type="match status" value="1"/>
</dbReference>
<dbReference type="Pfam" id="PF00849">
    <property type="entry name" value="PseudoU_synth_2"/>
    <property type="match status" value="1"/>
</dbReference>
<dbReference type="InterPro" id="IPR002942">
    <property type="entry name" value="S4_RNA-bd"/>
</dbReference>
<dbReference type="NCBIfam" id="TIGR00093">
    <property type="entry name" value="pseudouridine synthase"/>
    <property type="match status" value="1"/>
</dbReference>
<dbReference type="CDD" id="cd00165">
    <property type="entry name" value="S4"/>
    <property type="match status" value="1"/>
</dbReference>
<dbReference type="PANTHER" id="PTHR47683">
    <property type="entry name" value="PSEUDOURIDINE SYNTHASE FAMILY PROTEIN-RELATED"/>
    <property type="match status" value="1"/>
</dbReference>